<keyword evidence="1" id="KW-0812">Transmembrane</keyword>
<dbReference type="EMBL" id="LR797105">
    <property type="protein sequence ID" value="CAB4187689.1"/>
    <property type="molecule type" value="Genomic_DNA"/>
</dbReference>
<protein>
    <submittedName>
        <fullName evidence="2">Uncharacterized protein</fullName>
    </submittedName>
</protein>
<accession>A0A6J5QSM4</accession>
<keyword evidence="1" id="KW-1133">Transmembrane helix</keyword>
<organism evidence="2">
    <name type="scientific">uncultured Caudovirales phage</name>
    <dbReference type="NCBI Taxonomy" id="2100421"/>
    <lineage>
        <taxon>Viruses</taxon>
        <taxon>Duplodnaviria</taxon>
        <taxon>Heunggongvirae</taxon>
        <taxon>Uroviricota</taxon>
        <taxon>Caudoviricetes</taxon>
        <taxon>Peduoviridae</taxon>
        <taxon>Maltschvirus</taxon>
        <taxon>Maltschvirus maltsch</taxon>
    </lineage>
</organism>
<name>A0A6J5QSM4_9CAUD</name>
<sequence>MSDDNVQVILFRLEHMEKTLAAIHAEVKRTNGRVTELEMVNAAYNGELKAKYAQRLILTTVLSGAILAGVIWFIQAAI</sequence>
<evidence type="ECO:0000256" key="1">
    <source>
        <dbReference type="SAM" id="Phobius"/>
    </source>
</evidence>
<proteinExistence type="predicted"/>
<keyword evidence="1" id="KW-0472">Membrane</keyword>
<evidence type="ECO:0000313" key="2">
    <source>
        <dbReference type="EMBL" id="CAB4187689.1"/>
    </source>
</evidence>
<gene>
    <name evidence="2" type="ORF">UFOVP1158_44</name>
</gene>
<feature type="transmembrane region" description="Helical" evidence="1">
    <location>
        <begin position="56"/>
        <end position="74"/>
    </location>
</feature>
<reference evidence="2" key="1">
    <citation type="submission" date="2020-05" db="EMBL/GenBank/DDBJ databases">
        <authorList>
            <person name="Chiriac C."/>
            <person name="Salcher M."/>
            <person name="Ghai R."/>
            <person name="Kavagutti S V."/>
        </authorList>
    </citation>
    <scope>NUCLEOTIDE SEQUENCE</scope>
</reference>